<proteinExistence type="predicted"/>
<evidence type="ECO:0000313" key="1">
    <source>
        <dbReference type="EMBL" id="AXG73845.1"/>
    </source>
</evidence>
<gene>
    <name evidence="1" type="ORF">DVK85_06170</name>
</gene>
<evidence type="ECO:0000313" key="2">
    <source>
        <dbReference type="Proteomes" id="UP000253951"/>
    </source>
</evidence>
<protein>
    <submittedName>
        <fullName evidence="1">Uncharacterized protein</fullName>
    </submittedName>
</protein>
<accession>A0A345HB85</accession>
<name>A0A345HB85_9FLAO</name>
<keyword evidence="2" id="KW-1185">Reference proteome</keyword>
<dbReference type="EMBL" id="CP031188">
    <property type="protein sequence ID" value="AXG73845.1"/>
    <property type="molecule type" value="Genomic_DNA"/>
</dbReference>
<organism evidence="1 2">
    <name type="scientific">Flavobacterium arcticum</name>
    <dbReference type="NCBI Taxonomy" id="1784713"/>
    <lineage>
        <taxon>Bacteria</taxon>
        <taxon>Pseudomonadati</taxon>
        <taxon>Bacteroidota</taxon>
        <taxon>Flavobacteriia</taxon>
        <taxon>Flavobacteriales</taxon>
        <taxon>Flavobacteriaceae</taxon>
        <taxon>Flavobacterium</taxon>
    </lineage>
</organism>
<dbReference type="RefSeq" id="WP_114677604.1">
    <property type="nucleotide sequence ID" value="NZ_CP031188.1"/>
</dbReference>
<dbReference type="Proteomes" id="UP000253951">
    <property type="component" value="Chromosome"/>
</dbReference>
<sequence length="98" mass="11567">MKHLENNPETFDSIILHLETVIEIMDKNELHYGRFIIYDIMCHGAFGLLFQLEIDYSERPSNLEAECDNLSNEIRDLFENDEEAIYDFVEQTLDGYCL</sequence>
<dbReference type="KEGG" id="fat:DVK85_06170"/>
<reference evidence="1 2" key="1">
    <citation type="submission" date="2018-07" db="EMBL/GenBank/DDBJ databases">
        <title>Complete genome sequence of Flavobacterium arcticum type strain SM1502T.</title>
        <authorList>
            <person name="Li Y."/>
            <person name="Li D.-D."/>
        </authorList>
    </citation>
    <scope>NUCLEOTIDE SEQUENCE [LARGE SCALE GENOMIC DNA]</scope>
    <source>
        <strain evidence="1 2">SM1502</strain>
    </source>
</reference>
<dbReference type="AlphaFoldDB" id="A0A345HB85"/>